<dbReference type="AlphaFoldDB" id="A0A3L0W4M1"/>
<keyword evidence="1" id="KW-0812">Transmembrane</keyword>
<reference evidence="2" key="1">
    <citation type="submission" date="2018-10" db="EMBL/GenBank/DDBJ databases">
        <authorList>
            <consortium name="NARMS: The National Antimicrobial Resistance Monitoring System"/>
        </authorList>
    </citation>
    <scope>NUCLEOTIDE SEQUENCE [LARGE SCALE GENOMIC DNA]</scope>
    <source>
        <strain evidence="2">CVM N17EC0388</strain>
    </source>
</reference>
<keyword evidence="1" id="KW-0472">Membrane</keyword>
<name>A0A3L0W4M1_ECOLX</name>
<comment type="caution">
    <text evidence="2">The sequence shown here is derived from an EMBL/GenBank/DDBJ whole genome shotgun (WGS) entry which is preliminary data.</text>
</comment>
<dbReference type="InterPro" id="IPR010364">
    <property type="entry name" value="Uncharacterised_IM_CreD"/>
</dbReference>
<organism evidence="2">
    <name type="scientific">Escherichia coli</name>
    <dbReference type="NCBI Taxonomy" id="562"/>
    <lineage>
        <taxon>Bacteria</taxon>
        <taxon>Pseudomonadati</taxon>
        <taxon>Pseudomonadota</taxon>
        <taxon>Gammaproteobacteria</taxon>
        <taxon>Enterobacterales</taxon>
        <taxon>Enterobacteriaceae</taxon>
        <taxon>Escherichia</taxon>
    </lineage>
</organism>
<dbReference type="Pfam" id="PF06123">
    <property type="entry name" value="CreD"/>
    <property type="match status" value="1"/>
</dbReference>
<feature type="transmembrane region" description="Helical" evidence="1">
    <location>
        <begin position="333"/>
        <end position="353"/>
    </location>
</feature>
<evidence type="ECO:0000256" key="1">
    <source>
        <dbReference type="SAM" id="Phobius"/>
    </source>
</evidence>
<dbReference type="GO" id="GO:0005886">
    <property type="term" value="C:plasma membrane"/>
    <property type="evidence" value="ECO:0007669"/>
    <property type="project" value="TreeGrafter"/>
</dbReference>
<sequence>MVKQIFTHKIFLLLLLSLLLMVPVQSIMELNRERQAYRSQAIHSIMASSSGPQRLLGPVVVQPYTRTVIMEQDGKRFERKLQLYRYLLPEQLDVRASMEVTPRKLGIYQAQVYQTRISLSGHLPTRLEGKTLVSGDPDLSVDGADPALVAGKPYLSLVLSDARGINSVPELQLGEARIPFAPGARLGDGLAGIHAPLDTLPDDNGVFHIELNLQGMNTLEVVPLGQDSKLHLSSNWPHPNFIGDFLPGNRTLNQQGFEASWQTSWFATDMETRFNRMMKGVSGDLPAFSVSLVQMVDHYQLNERAAKYALLFIGLTFISFFMFELLKGLRVHPIQYALVGMGLAIFYLVLLALTEHLGFGWAYLIASLASVLLNGFYLSHVLGGPKQGLGFAALLGLVYAILFGLLQAEEIALLLGALLLFAILALVMMLTRKLDWYRVMGNNSPPREP</sequence>
<feature type="transmembrane region" description="Helical" evidence="1">
    <location>
        <begin position="308"/>
        <end position="326"/>
    </location>
</feature>
<evidence type="ECO:0000313" key="2">
    <source>
        <dbReference type="EMBL" id="MHO06169.1"/>
    </source>
</evidence>
<dbReference type="NCBIfam" id="NF008712">
    <property type="entry name" value="PRK11715.1-1"/>
    <property type="match status" value="1"/>
</dbReference>
<feature type="transmembrane region" description="Helical" evidence="1">
    <location>
        <begin position="412"/>
        <end position="430"/>
    </location>
</feature>
<accession>A0A3L0W4M1</accession>
<gene>
    <name evidence="2" type="primary">creD</name>
    <name evidence="2" type="ORF">D9F05_17690</name>
</gene>
<dbReference type="EMBL" id="RNRV01000037">
    <property type="protein sequence ID" value="MHO06169.1"/>
    <property type="molecule type" value="Genomic_DNA"/>
</dbReference>
<feature type="transmembrane region" description="Helical" evidence="1">
    <location>
        <begin position="359"/>
        <end position="377"/>
    </location>
</feature>
<protein>
    <submittedName>
        <fullName evidence="2">Cell envelope integrity protein CreD</fullName>
    </submittedName>
</protein>
<feature type="transmembrane region" description="Helical" evidence="1">
    <location>
        <begin position="389"/>
        <end position="406"/>
    </location>
</feature>
<dbReference type="PANTHER" id="PTHR30092">
    <property type="entry name" value="INNER MEMBRANE PROTEIN CRED"/>
    <property type="match status" value="1"/>
</dbReference>
<dbReference type="PANTHER" id="PTHR30092:SF0">
    <property type="entry name" value="INNER MEMBRANE PROTEIN CRED"/>
    <property type="match status" value="1"/>
</dbReference>
<proteinExistence type="predicted"/>
<dbReference type="PIRSF" id="PIRSF004548">
    <property type="entry name" value="CreD"/>
    <property type="match status" value="1"/>
</dbReference>
<keyword evidence="1" id="KW-1133">Transmembrane helix</keyword>